<keyword evidence="13" id="KW-1185">Reference proteome</keyword>
<dbReference type="GO" id="GO:0070652">
    <property type="term" value="C:HAUS complex"/>
    <property type="evidence" value="ECO:0007669"/>
    <property type="project" value="InterPro"/>
</dbReference>
<feature type="region of interest" description="Disordered" evidence="11">
    <location>
        <begin position="196"/>
        <end position="224"/>
    </location>
</feature>
<feature type="coiled-coil region" evidence="10">
    <location>
        <begin position="271"/>
        <end position="322"/>
    </location>
</feature>
<evidence type="ECO:0000256" key="11">
    <source>
        <dbReference type="SAM" id="MobiDB-lite"/>
    </source>
</evidence>
<keyword evidence="9" id="KW-0131">Cell cycle</keyword>
<evidence type="ECO:0000313" key="13">
    <source>
        <dbReference type="Proteomes" id="UP001201980"/>
    </source>
</evidence>
<comment type="caution">
    <text evidence="12">The sequence shown here is derived from an EMBL/GenBank/DDBJ whole genome shotgun (WGS) entry which is preliminary data.</text>
</comment>
<evidence type="ECO:0000313" key="12">
    <source>
        <dbReference type="EMBL" id="KAJ2904647.1"/>
    </source>
</evidence>
<dbReference type="GO" id="GO:0005874">
    <property type="term" value="C:microtubule"/>
    <property type="evidence" value="ECO:0007669"/>
    <property type="project" value="UniProtKB-KW"/>
</dbReference>
<accession>A0AAD5RWH4</accession>
<feature type="region of interest" description="Disordered" evidence="11">
    <location>
        <begin position="85"/>
        <end position="105"/>
    </location>
</feature>
<feature type="compositionally biased region" description="Polar residues" evidence="11">
    <location>
        <begin position="240"/>
        <end position="267"/>
    </location>
</feature>
<evidence type="ECO:0000256" key="3">
    <source>
        <dbReference type="ARBA" id="ARBA00022490"/>
    </source>
</evidence>
<gene>
    <name evidence="12" type="ORF">MKZ38_007483</name>
</gene>
<evidence type="ECO:0000256" key="9">
    <source>
        <dbReference type="ARBA" id="ARBA00023306"/>
    </source>
</evidence>
<keyword evidence="8" id="KW-0206">Cytoskeleton</keyword>
<dbReference type="GO" id="GO:0005829">
    <property type="term" value="C:cytosol"/>
    <property type="evidence" value="ECO:0007669"/>
    <property type="project" value="TreeGrafter"/>
</dbReference>
<dbReference type="PANTHER" id="PTHR31570">
    <property type="entry name" value="HAUS AUGMIN-LIKE COMPLEX SUBUNIT 1"/>
    <property type="match status" value="1"/>
</dbReference>
<evidence type="ECO:0000256" key="10">
    <source>
        <dbReference type="SAM" id="Coils"/>
    </source>
</evidence>
<dbReference type="GO" id="GO:0005819">
    <property type="term" value="C:spindle"/>
    <property type="evidence" value="ECO:0007669"/>
    <property type="project" value="UniProtKB-SubCell"/>
</dbReference>
<evidence type="ECO:0000256" key="8">
    <source>
        <dbReference type="ARBA" id="ARBA00023212"/>
    </source>
</evidence>
<dbReference type="PANTHER" id="PTHR31570:SF1">
    <property type="entry name" value="HAUS AUGMIN-LIKE COMPLEX SUBUNIT 1"/>
    <property type="match status" value="1"/>
</dbReference>
<protein>
    <submittedName>
        <fullName evidence="12">Uncharacterized protein</fullName>
    </submittedName>
</protein>
<evidence type="ECO:0000256" key="4">
    <source>
        <dbReference type="ARBA" id="ARBA00022618"/>
    </source>
</evidence>
<feature type="region of interest" description="Disordered" evidence="11">
    <location>
        <begin position="240"/>
        <end position="268"/>
    </location>
</feature>
<dbReference type="AlphaFoldDB" id="A0AAD5RWH4"/>
<comment type="similarity">
    <text evidence="2">Belongs to the HAUS1 family.</text>
</comment>
<dbReference type="GO" id="GO:0051225">
    <property type="term" value="P:spindle assembly"/>
    <property type="evidence" value="ECO:0007669"/>
    <property type="project" value="InterPro"/>
</dbReference>
<evidence type="ECO:0000256" key="1">
    <source>
        <dbReference type="ARBA" id="ARBA00004186"/>
    </source>
</evidence>
<keyword evidence="6" id="KW-0498">Mitosis</keyword>
<dbReference type="GO" id="GO:0051301">
    <property type="term" value="P:cell division"/>
    <property type="evidence" value="ECO:0007669"/>
    <property type="project" value="UniProtKB-KW"/>
</dbReference>
<keyword evidence="7 10" id="KW-0175">Coiled coil</keyword>
<comment type="subcellular location">
    <subcellularLocation>
        <location evidence="1">Cytoplasm</location>
        <location evidence="1">Cytoskeleton</location>
        <location evidence="1">Spindle</location>
    </subcellularLocation>
</comment>
<reference evidence="12" key="1">
    <citation type="submission" date="2022-07" db="EMBL/GenBank/DDBJ databases">
        <title>Draft genome sequence of Zalerion maritima ATCC 34329, a (micro)plastics degrading marine fungus.</title>
        <authorList>
            <person name="Paco A."/>
            <person name="Goncalves M.F.M."/>
            <person name="Rocha-Santos T.A.P."/>
            <person name="Alves A."/>
        </authorList>
    </citation>
    <scope>NUCLEOTIDE SEQUENCE</scope>
    <source>
        <strain evidence="12">ATCC 34329</strain>
    </source>
</reference>
<organism evidence="12 13">
    <name type="scientific">Zalerion maritima</name>
    <dbReference type="NCBI Taxonomy" id="339359"/>
    <lineage>
        <taxon>Eukaryota</taxon>
        <taxon>Fungi</taxon>
        <taxon>Dikarya</taxon>
        <taxon>Ascomycota</taxon>
        <taxon>Pezizomycotina</taxon>
        <taxon>Sordariomycetes</taxon>
        <taxon>Lulworthiomycetidae</taxon>
        <taxon>Lulworthiales</taxon>
        <taxon>Lulworthiaceae</taxon>
        <taxon>Zalerion</taxon>
    </lineage>
</organism>
<evidence type="ECO:0000256" key="7">
    <source>
        <dbReference type="ARBA" id="ARBA00023054"/>
    </source>
</evidence>
<keyword evidence="4" id="KW-0132">Cell division</keyword>
<evidence type="ECO:0000256" key="5">
    <source>
        <dbReference type="ARBA" id="ARBA00022701"/>
    </source>
</evidence>
<sequence length="341" mass="38221">MALPQSAIFSPTAARLAASTAKDWNTIDSWLHRHFHGRSIPKFERNPETLKALLALSSLNESADEERDLLCAVEKDALRAIKEHEKARRKHQKQHDDGNGEVPDSTQIREGLVETLEASLPKDGQTALTSLSQLALSLDPPPIDPSPEVLATRLMALQAEIHLLEQQFLRISTLSSYLTSETERAEDLLKELRPTAPHHHEHHEGEAEDSTTGNNNPYMPPSGMAKQNLETQRLVKQLSDNLSLAPPSRTSTSSADDQTYASPSHPTIPQLKDLEDCYKDVLSKKRALEIQVGLFEGLPPNVDDAKQELDRRRRELAKIEVKRDVVFEGLVERESPMKKKR</sequence>
<evidence type="ECO:0000256" key="2">
    <source>
        <dbReference type="ARBA" id="ARBA00005479"/>
    </source>
</evidence>
<dbReference type="Pfam" id="PF25762">
    <property type="entry name" value="HAUS1"/>
    <property type="match status" value="1"/>
</dbReference>
<keyword evidence="3" id="KW-0963">Cytoplasm</keyword>
<keyword evidence="5" id="KW-0493">Microtubule</keyword>
<name>A0AAD5RWH4_9PEZI</name>
<evidence type="ECO:0000256" key="6">
    <source>
        <dbReference type="ARBA" id="ARBA00022776"/>
    </source>
</evidence>
<dbReference type="InterPro" id="IPR026243">
    <property type="entry name" value="HAUS1"/>
</dbReference>
<proteinExistence type="inferred from homology"/>
<dbReference type="EMBL" id="JAKWBI020000048">
    <property type="protein sequence ID" value="KAJ2904647.1"/>
    <property type="molecule type" value="Genomic_DNA"/>
</dbReference>
<dbReference type="Proteomes" id="UP001201980">
    <property type="component" value="Unassembled WGS sequence"/>
</dbReference>